<comment type="caution">
    <text evidence="3">The sequence shown here is derived from an EMBL/GenBank/DDBJ whole genome shotgun (WGS) entry which is preliminary data.</text>
</comment>
<accession>A0A2N0H530</accession>
<reference evidence="3 4" key="1">
    <citation type="submission" date="2017-11" db="EMBL/GenBank/DDBJ databases">
        <title>Genomic Encyclopedia of Type Strains, Phase III (KMG-III): the genomes of soil and plant-associated and newly described type strains.</title>
        <authorList>
            <person name="Whitman W."/>
        </authorList>
    </citation>
    <scope>NUCLEOTIDE SEQUENCE [LARGE SCALE GENOMIC DNA]</scope>
    <source>
        <strain evidence="3 4">CGMCC 1.12274</strain>
    </source>
</reference>
<gene>
    <name evidence="3" type="ORF">B0I00_2664</name>
</gene>
<dbReference type="AlphaFoldDB" id="A0A2N0H530"/>
<evidence type="ECO:0000313" key="4">
    <source>
        <dbReference type="Proteomes" id="UP000232587"/>
    </source>
</evidence>
<evidence type="ECO:0008006" key="5">
    <source>
        <dbReference type="Google" id="ProtNLM"/>
    </source>
</evidence>
<feature type="compositionally biased region" description="Basic and acidic residues" evidence="1">
    <location>
        <begin position="50"/>
        <end position="65"/>
    </location>
</feature>
<proteinExistence type="predicted"/>
<dbReference type="Proteomes" id="UP000232587">
    <property type="component" value="Unassembled WGS sequence"/>
</dbReference>
<dbReference type="RefSeq" id="WP_100867892.1">
    <property type="nucleotide sequence ID" value="NZ_PHUF01000005.1"/>
</dbReference>
<keyword evidence="2" id="KW-0732">Signal</keyword>
<feature type="compositionally biased region" description="Basic and acidic residues" evidence="1">
    <location>
        <begin position="72"/>
        <end position="81"/>
    </location>
</feature>
<feature type="signal peptide" evidence="2">
    <location>
        <begin position="1"/>
        <end position="22"/>
    </location>
</feature>
<feature type="chain" id="PRO_5014748073" description="Lipoprotein" evidence="2">
    <location>
        <begin position="23"/>
        <end position="107"/>
    </location>
</feature>
<evidence type="ECO:0000313" key="3">
    <source>
        <dbReference type="EMBL" id="PKB14036.1"/>
    </source>
</evidence>
<organism evidence="3 4">
    <name type="scientific">Novosphingobium kunmingense</name>
    <dbReference type="NCBI Taxonomy" id="1211806"/>
    <lineage>
        <taxon>Bacteria</taxon>
        <taxon>Pseudomonadati</taxon>
        <taxon>Pseudomonadota</taxon>
        <taxon>Alphaproteobacteria</taxon>
        <taxon>Sphingomonadales</taxon>
        <taxon>Sphingomonadaceae</taxon>
        <taxon>Novosphingobium</taxon>
    </lineage>
</organism>
<dbReference type="PROSITE" id="PS51257">
    <property type="entry name" value="PROKAR_LIPOPROTEIN"/>
    <property type="match status" value="1"/>
</dbReference>
<evidence type="ECO:0000256" key="2">
    <source>
        <dbReference type="SAM" id="SignalP"/>
    </source>
</evidence>
<dbReference type="EMBL" id="PHUF01000005">
    <property type="protein sequence ID" value="PKB14036.1"/>
    <property type="molecule type" value="Genomic_DNA"/>
</dbReference>
<evidence type="ECO:0000256" key="1">
    <source>
        <dbReference type="SAM" id="MobiDB-lite"/>
    </source>
</evidence>
<name>A0A2N0H530_9SPHN</name>
<dbReference type="OrthoDB" id="7428913at2"/>
<protein>
    <recommendedName>
        <fullName evidence="5">Lipoprotein</fullName>
    </recommendedName>
</protein>
<sequence>MKHGVRLLMAFGLLPALGGCIAKTALDVVTAPVKVVSKGVDLATTSQSESDEKRGRALREREEQIGKLSRKRDREAKRCDDGNSEACAKAEALSAEIESLVDAPVGR</sequence>
<keyword evidence="4" id="KW-1185">Reference proteome</keyword>
<feature type="region of interest" description="Disordered" evidence="1">
    <location>
        <begin position="40"/>
        <end position="83"/>
    </location>
</feature>